<reference evidence="3 4" key="1">
    <citation type="submission" date="2019-09" db="EMBL/GenBank/DDBJ databases">
        <title>Genome sequence and assembly of Taibaiella sp.</title>
        <authorList>
            <person name="Chhetri G."/>
        </authorList>
    </citation>
    <scope>NUCLEOTIDE SEQUENCE [LARGE SCALE GENOMIC DNA]</scope>
    <source>
        <strain evidence="3 4">KVB11</strain>
    </source>
</reference>
<dbReference type="Gene3D" id="3.40.50.880">
    <property type="match status" value="1"/>
</dbReference>
<dbReference type="InterPro" id="IPR050472">
    <property type="entry name" value="Anth_synth/Amidotransfase"/>
</dbReference>
<name>A0A5M6CGA6_9BACT</name>
<sequence length="188" mass="21413">MWALIDNYDSFTHILHHYLLQLQTDVVVFRNDAITLQELIKLNPERIIISPGPQTPKEAGITNEVIRHFVTRIPILGICLGHQALGEYFGAELALASKPVHGNTSSIIHNGEGLFKEIPASFNAMRYHSLILKHWEVTSVIPLAFTPENELMAFRHEVYPATGIQFHPESILTEYGMQLLRNWDESFK</sequence>
<dbReference type="InterPro" id="IPR029062">
    <property type="entry name" value="Class_I_gatase-like"/>
</dbReference>
<dbReference type="Proteomes" id="UP000323632">
    <property type="component" value="Unassembled WGS sequence"/>
</dbReference>
<evidence type="ECO:0000256" key="1">
    <source>
        <dbReference type="ARBA" id="ARBA00022962"/>
    </source>
</evidence>
<dbReference type="AlphaFoldDB" id="A0A5M6CGA6"/>
<dbReference type="Pfam" id="PF00117">
    <property type="entry name" value="GATase"/>
    <property type="match status" value="1"/>
</dbReference>
<dbReference type="PROSITE" id="PS51273">
    <property type="entry name" value="GATASE_TYPE_1"/>
    <property type="match status" value="1"/>
</dbReference>
<dbReference type="CDD" id="cd01743">
    <property type="entry name" value="GATase1_Anthranilate_Synthase"/>
    <property type="match status" value="1"/>
</dbReference>
<dbReference type="FunFam" id="3.40.50.880:FF:000003">
    <property type="entry name" value="Anthranilate synthase component II"/>
    <property type="match status" value="1"/>
</dbReference>
<dbReference type="SUPFAM" id="SSF52317">
    <property type="entry name" value="Class I glutamine amidotransferase-like"/>
    <property type="match status" value="1"/>
</dbReference>
<dbReference type="PANTHER" id="PTHR43418:SF4">
    <property type="entry name" value="MULTIFUNCTIONAL TRYPTOPHAN BIOSYNTHESIS PROTEIN"/>
    <property type="match status" value="1"/>
</dbReference>
<dbReference type="InterPro" id="IPR006221">
    <property type="entry name" value="TrpG/PapA_dom"/>
</dbReference>
<dbReference type="GO" id="GO:0000162">
    <property type="term" value="P:L-tryptophan biosynthetic process"/>
    <property type="evidence" value="ECO:0007669"/>
    <property type="project" value="TreeGrafter"/>
</dbReference>
<keyword evidence="4" id="KW-1185">Reference proteome</keyword>
<gene>
    <name evidence="3" type="ORF">F0919_13090</name>
</gene>
<feature type="domain" description="Glutamine amidotransferase" evidence="2">
    <location>
        <begin position="4"/>
        <end position="182"/>
    </location>
</feature>
<proteinExistence type="predicted"/>
<dbReference type="NCBIfam" id="TIGR00566">
    <property type="entry name" value="trpG_papA"/>
    <property type="match status" value="1"/>
</dbReference>
<dbReference type="InterPro" id="IPR017926">
    <property type="entry name" value="GATASE"/>
</dbReference>
<dbReference type="PRINTS" id="PR00096">
    <property type="entry name" value="GATASE"/>
</dbReference>
<evidence type="ECO:0000259" key="2">
    <source>
        <dbReference type="Pfam" id="PF00117"/>
    </source>
</evidence>
<protein>
    <submittedName>
        <fullName evidence="3">Aminodeoxychorismate/anthranilate synthase component II</fullName>
    </submittedName>
</protein>
<dbReference type="PANTHER" id="PTHR43418">
    <property type="entry name" value="MULTIFUNCTIONAL TRYPTOPHAN BIOSYNTHESIS PROTEIN-RELATED"/>
    <property type="match status" value="1"/>
</dbReference>
<dbReference type="EMBL" id="VWSH01000003">
    <property type="protein sequence ID" value="KAA5533470.1"/>
    <property type="molecule type" value="Genomic_DNA"/>
</dbReference>
<dbReference type="GO" id="GO:0004049">
    <property type="term" value="F:anthranilate synthase activity"/>
    <property type="evidence" value="ECO:0007669"/>
    <property type="project" value="TreeGrafter"/>
</dbReference>
<comment type="caution">
    <text evidence="3">The sequence shown here is derived from an EMBL/GenBank/DDBJ whole genome shotgun (WGS) entry which is preliminary data.</text>
</comment>
<evidence type="ECO:0000313" key="4">
    <source>
        <dbReference type="Proteomes" id="UP000323632"/>
    </source>
</evidence>
<keyword evidence="1" id="KW-0315">Glutamine amidotransferase</keyword>
<dbReference type="PRINTS" id="PR00099">
    <property type="entry name" value="CPSGATASE"/>
</dbReference>
<accession>A0A5M6CGA6</accession>
<dbReference type="RefSeq" id="WP_150033217.1">
    <property type="nucleotide sequence ID" value="NZ_VWSH01000003.1"/>
</dbReference>
<dbReference type="PRINTS" id="PR00097">
    <property type="entry name" value="ANTSNTHASEII"/>
</dbReference>
<organism evidence="3 4">
    <name type="scientific">Taibaiella lutea</name>
    <dbReference type="NCBI Taxonomy" id="2608001"/>
    <lineage>
        <taxon>Bacteria</taxon>
        <taxon>Pseudomonadati</taxon>
        <taxon>Bacteroidota</taxon>
        <taxon>Chitinophagia</taxon>
        <taxon>Chitinophagales</taxon>
        <taxon>Chitinophagaceae</taxon>
        <taxon>Taibaiella</taxon>
    </lineage>
</organism>
<dbReference type="GO" id="GO:0005829">
    <property type="term" value="C:cytosol"/>
    <property type="evidence" value="ECO:0007669"/>
    <property type="project" value="TreeGrafter"/>
</dbReference>
<evidence type="ECO:0000313" key="3">
    <source>
        <dbReference type="EMBL" id="KAA5533470.1"/>
    </source>
</evidence>